<dbReference type="HOGENOM" id="CLU_3181867_0_0_9"/>
<dbReference type="AlphaFoldDB" id="C0D342"/>
<organism evidence="1 2">
    <name type="scientific">[Clostridium] asparagiforme DSM 15981</name>
    <dbReference type="NCBI Taxonomy" id="518636"/>
    <lineage>
        <taxon>Bacteria</taxon>
        <taxon>Bacillati</taxon>
        <taxon>Bacillota</taxon>
        <taxon>Clostridia</taxon>
        <taxon>Lachnospirales</taxon>
        <taxon>Lachnospiraceae</taxon>
        <taxon>Enterocloster</taxon>
    </lineage>
</organism>
<reference evidence="1 2" key="2">
    <citation type="submission" date="2009-02" db="EMBL/GenBank/DDBJ databases">
        <title>Draft genome sequence of Clostridium asparagiforme (DSM 15981).</title>
        <authorList>
            <person name="Sudarsanam P."/>
            <person name="Ley R."/>
            <person name="Guruge J."/>
            <person name="Turnbaugh P.J."/>
            <person name="Mahowald M."/>
            <person name="Liep D."/>
            <person name="Gordon J."/>
        </authorList>
    </citation>
    <scope>NUCLEOTIDE SEQUENCE [LARGE SCALE GENOMIC DNA]</scope>
    <source>
        <strain evidence="1 2">DSM 15981</strain>
    </source>
</reference>
<protein>
    <submittedName>
        <fullName evidence="1">Uncharacterized protein</fullName>
    </submittedName>
</protein>
<reference evidence="1 2" key="1">
    <citation type="submission" date="2009-01" db="EMBL/GenBank/DDBJ databases">
        <authorList>
            <person name="Fulton L."/>
            <person name="Clifton S."/>
            <person name="Fulton B."/>
            <person name="Xu J."/>
            <person name="Minx P."/>
            <person name="Pepin K.H."/>
            <person name="Johnson M."/>
            <person name="Bhonagiri V."/>
            <person name="Nash W.E."/>
            <person name="Mardis E.R."/>
            <person name="Wilson R.K."/>
        </authorList>
    </citation>
    <scope>NUCLEOTIDE SEQUENCE [LARGE SCALE GENOMIC DNA]</scope>
    <source>
        <strain evidence="1 2">DSM 15981</strain>
    </source>
</reference>
<gene>
    <name evidence="1" type="ORF">CLOSTASPAR_03683</name>
</gene>
<keyword evidence="2" id="KW-1185">Reference proteome</keyword>
<proteinExistence type="predicted"/>
<sequence>MIIPGKRRILFTVANQAEFPKISRSDGQRDTKSDHTYEIEVPLYDS</sequence>
<comment type="caution">
    <text evidence="1">The sequence shown here is derived from an EMBL/GenBank/DDBJ whole genome shotgun (WGS) entry which is preliminary data.</text>
</comment>
<dbReference type="EMBL" id="ACCJ01000286">
    <property type="protein sequence ID" value="EEG54259.1"/>
    <property type="molecule type" value="Genomic_DNA"/>
</dbReference>
<dbReference type="Proteomes" id="UP000004756">
    <property type="component" value="Unassembled WGS sequence"/>
</dbReference>
<accession>C0D342</accession>
<evidence type="ECO:0000313" key="1">
    <source>
        <dbReference type="EMBL" id="EEG54259.1"/>
    </source>
</evidence>
<name>C0D342_9FIRM</name>
<evidence type="ECO:0000313" key="2">
    <source>
        <dbReference type="Proteomes" id="UP000004756"/>
    </source>
</evidence>